<keyword evidence="4" id="KW-0808">Transferase</keyword>
<evidence type="ECO:0000313" key="10">
    <source>
        <dbReference type="Proteomes" id="UP000218676"/>
    </source>
</evidence>
<evidence type="ECO:0000256" key="6">
    <source>
        <dbReference type="ARBA" id="ARBA00022777"/>
    </source>
</evidence>
<dbReference type="SUPFAM" id="SSF55874">
    <property type="entry name" value="ATPase domain of HSP90 chaperone/DNA topoisomerase II/histidine kinase"/>
    <property type="match status" value="1"/>
</dbReference>
<dbReference type="PANTHER" id="PTHR45436">
    <property type="entry name" value="SENSOR HISTIDINE KINASE YKOH"/>
    <property type="match status" value="1"/>
</dbReference>
<evidence type="ECO:0000313" key="9">
    <source>
        <dbReference type="EMBL" id="BAX54483.1"/>
    </source>
</evidence>
<dbReference type="Gene3D" id="3.30.565.10">
    <property type="entry name" value="Histidine kinase-like ATPase, C-terminal domain"/>
    <property type="match status" value="1"/>
</dbReference>
<comment type="catalytic activity">
    <reaction evidence="1">
        <text>ATP + protein L-histidine = ADP + protein N-phospho-L-histidine.</text>
        <dbReference type="EC" id="2.7.13.3"/>
    </reaction>
</comment>
<dbReference type="AlphaFoldDB" id="A0AAD1FNZ1"/>
<evidence type="ECO:0000256" key="1">
    <source>
        <dbReference type="ARBA" id="ARBA00000085"/>
    </source>
</evidence>
<name>A0AAD1FNZ1_PHODP</name>
<keyword evidence="6" id="KW-0418">Kinase</keyword>
<protein>
    <recommendedName>
        <fullName evidence="2">histidine kinase</fullName>
        <ecNumber evidence="2">2.7.13.3</ecNumber>
    </recommendedName>
</protein>
<sequence>MSSEEVSHLIERSSREGLETNSAFERLTSLITELLVKVEQKRFDFRAKAGISRKPTPKIDEARKLSSLESITKAVGELPEEEQKPLLLKIEKESKALTKALDEIEAYQKLLESRAALGMVVAQVVHDGRTFLEPISSSTKSIIKNAPYVLEDSPKGELIRRYYPTYGQAVLDGSRGLASLFKSLDPISGRRRGRPVEFSALDNINNTLNLLDELLIESSIRVVVDIDENLKLYGYSGDLQSALMNILHNAIHWLNSTENYDKTINIIVTKVENSIAYISIENNGPLIDEQDREAIFDAGFSLKSDGHGLGLSIAKEACKNSNGDLGLDFDSIDTRFVIQYPIYQYSK</sequence>
<gene>
    <name evidence="9" type="ORF">PDPUS_1_03109</name>
</gene>
<dbReference type="PROSITE" id="PS50109">
    <property type="entry name" value="HIS_KIN"/>
    <property type="match status" value="1"/>
</dbReference>
<evidence type="ECO:0000256" key="2">
    <source>
        <dbReference type="ARBA" id="ARBA00012438"/>
    </source>
</evidence>
<dbReference type="InterPro" id="IPR036890">
    <property type="entry name" value="HATPase_C_sf"/>
</dbReference>
<keyword evidence="5" id="KW-0812">Transmembrane</keyword>
<evidence type="ECO:0000259" key="8">
    <source>
        <dbReference type="PROSITE" id="PS50109"/>
    </source>
</evidence>
<dbReference type="PANTHER" id="PTHR45436:SF5">
    <property type="entry name" value="SENSOR HISTIDINE KINASE TRCS"/>
    <property type="match status" value="1"/>
</dbReference>
<accession>A0AAD1FNZ1</accession>
<organism evidence="9 10">
    <name type="scientific">Photobacterium damsela subsp. piscicida</name>
    <name type="common">Pasteurella piscicida</name>
    <dbReference type="NCBI Taxonomy" id="38294"/>
    <lineage>
        <taxon>Bacteria</taxon>
        <taxon>Pseudomonadati</taxon>
        <taxon>Pseudomonadota</taxon>
        <taxon>Gammaproteobacteria</taxon>
        <taxon>Vibrionales</taxon>
        <taxon>Vibrionaceae</taxon>
        <taxon>Photobacterium</taxon>
    </lineage>
</organism>
<dbReference type="GO" id="GO:0004673">
    <property type="term" value="F:protein histidine kinase activity"/>
    <property type="evidence" value="ECO:0007669"/>
    <property type="project" value="UniProtKB-EC"/>
</dbReference>
<dbReference type="Proteomes" id="UP000218676">
    <property type="component" value="Chromosome 1"/>
</dbReference>
<keyword evidence="7" id="KW-1133">Transmembrane helix</keyword>
<feature type="domain" description="Histidine kinase" evidence="8">
    <location>
        <begin position="123"/>
        <end position="344"/>
    </location>
</feature>
<reference evidence="10" key="1">
    <citation type="submission" date="2017-05" db="EMBL/GenBank/DDBJ databases">
        <title>Whole genome sequence of fish pathogenic bacteria, Photobacterium damselae subsp. piscicida, strain 91-197, isolated from hybrid striped bass (Morone sp.) in USA.</title>
        <authorList>
            <person name="Teru Y."/>
            <person name="Hikima J."/>
            <person name="Kono T."/>
            <person name="Sakai M."/>
            <person name="Takano T."/>
            <person name="Hawke J.P."/>
            <person name="Takeyama H."/>
            <person name="Aoki T."/>
        </authorList>
    </citation>
    <scope>NUCLEOTIDE SEQUENCE [LARGE SCALE GENOMIC DNA]</scope>
    <source>
        <strain evidence="10">91-197</strain>
    </source>
</reference>
<keyword evidence="3" id="KW-0597">Phosphoprotein</keyword>
<dbReference type="SMART" id="SM00387">
    <property type="entry name" value="HATPase_c"/>
    <property type="match status" value="1"/>
</dbReference>
<dbReference type="EC" id="2.7.13.3" evidence="2"/>
<dbReference type="EMBL" id="AP018045">
    <property type="protein sequence ID" value="BAX54483.1"/>
    <property type="molecule type" value="Genomic_DNA"/>
</dbReference>
<evidence type="ECO:0000256" key="7">
    <source>
        <dbReference type="ARBA" id="ARBA00022989"/>
    </source>
</evidence>
<keyword evidence="7" id="KW-0472">Membrane</keyword>
<evidence type="ECO:0000256" key="4">
    <source>
        <dbReference type="ARBA" id="ARBA00022679"/>
    </source>
</evidence>
<dbReference type="InterPro" id="IPR003594">
    <property type="entry name" value="HATPase_dom"/>
</dbReference>
<dbReference type="InterPro" id="IPR005467">
    <property type="entry name" value="His_kinase_dom"/>
</dbReference>
<proteinExistence type="predicted"/>
<evidence type="ECO:0000256" key="3">
    <source>
        <dbReference type="ARBA" id="ARBA00022553"/>
    </source>
</evidence>
<dbReference type="Pfam" id="PF02518">
    <property type="entry name" value="HATPase_c"/>
    <property type="match status" value="1"/>
</dbReference>
<evidence type="ECO:0000256" key="5">
    <source>
        <dbReference type="ARBA" id="ARBA00022692"/>
    </source>
</evidence>
<dbReference type="InterPro" id="IPR050428">
    <property type="entry name" value="TCS_sensor_his_kinase"/>
</dbReference>